<dbReference type="RefSeq" id="WP_044435931.1">
    <property type="nucleotide sequence ID" value="NZ_BJYZ01000051.1"/>
</dbReference>
<reference evidence="1 2" key="1">
    <citation type="submission" date="2019-07" db="EMBL/GenBank/DDBJ databases">
        <title>Whole genome shotgun sequence of Skermanella aerolata NBRC 106429.</title>
        <authorList>
            <person name="Hosoyama A."/>
            <person name="Uohara A."/>
            <person name="Ohji S."/>
            <person name="Ichikawa N."/>
        </authorList>
    </citation>
    <scope>NUCLEOTIDE SEQUENCE [LARGE SCALE GENOMIC DNA]</scope>
    <source>
        <strain evidence="1 2">NBRC 106429</strain>
    </source>
</reference>
<protein>
    <submittedName>
        <fullName evidence="1">Uncharacterized protein</fullName>
    </submittedName>
</protein>
<evidence type="ECO:0000313" key="1">
    <source>
        <dbReference type="EMBL" id="GEO42835.1"/>
    </source>
</evidence>
<name>A0A512E287_9PROT</name>
<dbReference type="Proteomes" id="UP000321523">
    <property type="component" value="Unassembled WGS sequence"/>
</dbReference>
<accession>A0A512E287</accession>
<dbReference type="OrthoDB" id="7373057at2"/>
<organism evidence="1 2">
    <name type="scientific">Skermanella aerolata</name>
    <dbReference type="NCBI Taxonomy" id="393310"/>
    <lineage>
        <taxon>Bacteria</taxon>
        <taxon>Pseudomonadati</taxon>
        <taxon>Pseudomonadota</taxon>
        <taxon>Alphaproteobacteria</taxon>
        <taxon>Rhodospirillales</taxon>
        <taxon>Azospirillaceae</taxon>
        <taxon>Skermanella</taxon>
    </lineage>
</organism>
<sequence length="165" mass="17879">MPHDLTRAQRCVLADCVRVSLVGWLVTDPAVDRKARRLEARATGLLGFGFSRFVAMAMTEFGAGYRPKSALDGTRFPLSLQETAALANDIELDMAGEDQIAAAGLIAAHSPYGRPDACSRDWWTYLALLDVLGLTAGSDAGDWHALIRERLRPFRHAVSGPAVAE</sequence>
<dbReference type="AlphaFoldDB" id="A0A512E287"/>
<dbReference type="EMBL" id="BJYZ01000051">
    <property type="protein sequence ID" value="GEO42835.1"/>
    <property type="molecule type" value="Genomic_DNA"/>
</dbReference>
<keyword evidence="2" id="KW-1185">Reference proteome</keyword>
<comment type="caution">
    <text evidence="1">The sequence shown here is derived from an EMBL/GenBank/DDBJ whole genome shotgun (WGS) entry which is preliminary data.</text>
</comment>
<gene>
    <name evidence="1" type="ORF">SAE02_69830</name>
</gene>
<proteinExistence type="predicted"/>
<evidence type="ECO:0000313" key="2">
    <source>
        <dbReference type="Proteomes" id="UP000321523"/>
    </source>
</evidence>